<sequence>MAGIADPCFIQKIDIHIESFNKNDQDLEDDTQELLGDQESLKTEPDFSIEFLQSGKKVKWDNRYRSILEFAEGNDIEISSGCLFGDCGTCLTEIKKGDVRYLHQTLITADKGKCLPCSCIPISNVVLNV</sequence>
<dbReference type="InterPro" id="IPR001041">
    <property type="entry name" value="2Fe-2S_ferredoxin-type"/>
</dbReference>
<reference evidence="2 3" key="1">
    <citation type="submission" date="2016-10" db="EMBL/GenBank/DDBJ databases">
        <authorList>
            <person name="de Groot N.N."/>
        </authorList>
    </citation>
    <scope>NUCLEOTIDE SEQUENCE [LARGE SCALE GENOMIC DNA]</scope>
    <source>
        <strain evidence="2 3">MP1X4</strain>
    </source>
</reference>
<keyword evidence="3" id="KW-1185">Reference proteome</keyword>
<organism evidence="2 3">
    <name type="scientific">Mucilaginibacter mallensis</name>
    <dbReference type="NCBI Taxonomy" id="652787"/>
    <lineage>
        <taxon>Bacteria</taxon>
        <taxon>Pseudomonadati</taxon>
        <taxon>Bacteroidota</taxon>
        <taxon>Sphingobacteriia</taxon>
        <taxon>Sphingobacteriales</taxon>
        <taxon>Sphingobacteriaceae</taxon>
        <taxon>Mucilaginibacter</taxon>
    </lineage>
</organism>
<dbReference type="AlphaFoldDB" id="A0A1H1RGI1"/>
<dbReference type="PROSITE" id="PS51085">
    <property type="entry name" value="2FE2S_FER_2"/>
    <property type="match status" value="1"/>
</dbReference>
<dbReference type="EMBL" id="LT629740">
    <property type="protein sequence ID" value="SDS34795.1"/>
    <property type="molecule type" value="Genomic_DNA"/>
</dbReference>
<dbReference type="Gene3D" id="3.10.20.30">
    <property type="match status" value="1"/>
</dbReference>
<dbReference type="PROSITE" id="PS00197">
    <property type="entry name" value="2FE2S_FER_1"/>
    <property type="match status" value="1"/>
</dbReference>
<evidence type="ECO:0000259" key="1">
    <source>
        <dbReference type="PROSITE" id="PS51085"/>
    </source>
</evidence>
<dbReference type="InterPro" id="IPR006058">
    <property type="entry name" value="2Fe2S_fd_BS"/>
</dbReference>
<evidence type="ECO:0000313" key="3">
    <source>
        <dbReference type="Proteomes" id="UP000199679"/>
    </source>
</evidence>
<protein>
    <submittedName>
        <fullName evidence="2">Ferredoxin</fullName>
    </submittedName>
</protein>
<dbReference type="GO" id="GO:0051537">
    <property type="term" value="F:2 iron, 2 sulfur cluster binding"/>
    <property type="evidence" value="ECO:0007669"/>
    <property type="project" value="InterPro"/>
</dbReference>
<feature type="domain" description="2Fe-2S ferredoxin-type" evidence="1">
    <location>
        <begin position="47"/>
        <end position="129"/>
    </location>
</feature>
<gene>
    <name evidence="2" type="ORF">SAMN05216490_0991</name>
</gene>
<evidence type="ECO:0000313" key="2">
    <source>
        <dbReference type="EMBL" id="SDS34795.1"/>
    </source>
</evidence>
<dbReference type="SUPFAM" id="SSF54292">
    <property type="entry name" value="2Fe-2S ferredoxin-like"/>
    <property type="match status" value="1"/>
</dbReference>
<dbReference type="InterPro" id="IPR036010">
    <property type="entry name" value="2Fe-2S_ferredoxin-like_sf"/>
</dbReference>
<name>A0A1H1RGI1_MUCMA</name>
<dbReference type="RefSeq" id="WP_091369906.1">
    <property type="nucleotide sequence ID" value="NZ_LT629740.1"/>
</dbReference>
<dbReference type="Pfam" id="PF00111">
    <property type="entry name" value="Fer2"/>
    <property type="match status" value="1"/>
</dbReference>
<dbReference type="InterPro" id="IPR012675">
    <property type="entry name" value="Beta-grasp_dom_sf"/>
</dbReference>
<dbReference type="CDD" id="cd00207">
    <property type="entry name" value="fer2"/>
    <property type="match status" value="1"/>
</dbReference>
<dbReference type="Proteomes" id="UP000199679">
    <property type="component" value="Chromosome I"/>
</dbReference>
<proteinExistence type="predicted"/>
<dbReference type="STRING" id="652787.SAMN05216490_0991"/>
<accession>A0A1H1RGI1</accession>